<accession>A0A1F4TQV8</accession>
<dbReference type="InterPro" id="IPR007197">
    <property type="entry name" value="rSAM"/>
</dbReference>
<feature type="domain" description="Radical SAM core" evidence="6">
    <location>
        <begin position="224"/>
        <end position="452"/>
    </location>
</feature>
<dbReference type="SFLD" id="SFLDS00029">
    <property type="entry name" value="Radical_SAM"/>
    <property type="match status" value="1"/>
</dbReference>
<dbReference type="SFLD" id="SFLDG01082">
    <property type="entry name" value="B12-binding_domain_containing"/>
    <property type="match status" value="1"/>
</dbReference>
<name>A0A1F4TQV8_UNCSA</name>
<evidence type="ECO:0000256" key="3">
    <source>
        <dbReference type="ARBA" id="ARBA00022723"/>
    </source>
</evidence>
<reference evidence="7 8" key="1">
    <citation type="journal article" date="2016" name="Nat. Commun.">
        <title>Thousands of microbial genomes shed light on interconnected biogeochemical processes in an aquifer system.</title>
        <authorList>
            <person name="Anantharaman K."/>
            <person name="Brown C.T."/>
            <person name="Hug L.A."/>
            <person name="Sharon I."/>
            <person name="Castelle C.J."/>
            <person name="Probst A.J."/>
            <person name="Thomas B.C."/>
            <person name="Singh A."/>
            <person name="Wilkins M.J."/>
            <person name="Karaoz U."/>
            <person name="Brodie E.L."/>
            <person name="Williams K.H."/>
            <person name="Hubbard S.S."/>
            <person name="Banfield J.F."/>
        </authorList>
    </citation>
    <scope>NUCLEOTIDE SEQUENCE [LARGE SCALE GENOMIC DNA]</scope>
</reference>
<dbReference type="AlphaFoldDB" id="A0A1F4TQV8"/>
<comment type="cofactor">
    <cofactor evidence="1">
        <name>[4Fe-4S] cluster</name>
        <dbReference type="ChEBI" id="CHEBI:49883"/>
    </cofactor>
</comment>
<dbReference type="EMBL" id="MEUI01000008">
    <property type="protein sequence ID" value="OGC35105.1"/>
    <property type="molecule type" value="Genomic_DNA"/>
</dbReference>
<proteinExistence type="predicted"/>
<keyword evidence="4" id="KW-0408">Iron</keyword>
<dbReference type="PROSITE" id="PS51918">
    <property type="entry name" value="RADICAL_SAM"/>
    <property type="match status" value="1"/>
</dbReference>
<organism evidence="7 8">
    <name type="scientific">candidate division WOR-1 bacterium RIFOXYC2_FULL_41_25</name>
    <dbReference type="NCBI Taxonomy" id="1802586"/>
    <lineage>
        <taxon>Bacteria</taxon>
        <taxon>Bacillati</taxon>
        <taxon>Saganbacteria</taxon>
    </lineage>
</organism>
<dbReference type="Gene3D" id="3.40.50.280">
    <property type="entry name" value="Cobalamin-binding domain"/>
    <property type="match status" value="1"/>
</dbReference>
<dbReference type="PANTHER" id="PTHR43409">
    <property type="entry name" value="ANAEROBIC MAGNESIUM-PROTOPORPHYRIN IX MONOMETHYL ESTER CYCLASE-RELATED"/>
    <property type="match status" value="1"/>
</dbReference>
<evidence type="ECO:0000256" key="1">
    <source>
        <dbReference type="ARBA" id="ARBA00001966"/>
    </source>
</evidence>
<evidence type="ECO:0000256" key="5">
    <source>
        <dbReference type="ARBA" id="ARBA00023014"/>
    </source>
</evidence>
<dbReference type="InterPro" id="IPR006638">
    <property type="entry name" value="Elp3/MiaA/NifB-like_rSAM"/>
</dbReference>
<dbReference type="InterPro" id="IPR051198">
    <property type="entry name" value="BchE-like"/>
</dbReference>
<evidence type="ECO:0000256" key="2">
    <source>
        <dbReference type="ARBA" id="ARBA00022691"/>
    </source>
</evidence>
<evidence type="ECO:0000313" key="7">
    <source>
        <dbReference type="EMBL" id="OGC35105.1"/>
    </source>
</evidence>
<evidence type="ECO:0000259" key="6">
    <source>
        <dbReference type="PROSITE" id="PS51918"/>
    </source>
</evidence>
<keyword evidence="2" id="KW-0949">S-adenosyl-L-methionine</keyword>
<dbReference type="GO" id="GO:0046872">
    <property type="term" value="F:metal ion binding"/>
    <property type="evidence" value="ECO:0007669"/>
    <property type="project" value="UniProtKB-KW"/>
</dbReference>
<evidence type="ECO:0000313" key="8">
    <source>
        <dbReference type="Proteomes" id="UP000177309"/>
    </source>
</evidence>
<dbReference type="SMART" id="SM00729">
    <property type="entry name" value="Elp3"/>
    <property type="match status" value="1"/>
</dbReference>
<dbReference type="Proteomes" id="UP000177309">
    <property type="component" value="Unassembled WGS sequence"/>
</dbReference>
<keyword evidence="3" id="KW-0479">Metal-binding</keyword>
<dbReference type="GO" id="GO:0051536">
    <property type="term" value="F:iron-sulfur cluster binding"/>
    <property type="evidence" value="ECO:0007669"/>
    <property type="project" value="UniProtKB-KW"/>
</dbReference>
<protein>
    <recommendedName>
        <fullName evidence="6">Radical SAM core domain-containing protein</fullName>
    </recommendedName>
</protein>
<dbReference type="CDD" id="cd01335">
    <property type="entry name" value="Radical_SAM"/>
    <property type="match status" value="1"/>
</dbReference>
<dbReference type="GO" id="GO:0003824">
    <property type="term" value="F:catalytic activity"/>
    <property type="evidence" value="ECO:0007669"/>
    <property type="project" value="InterPro"/>
</dbReference>
<dbReference type="InterPro" id="IPR058240">
    <property type="entry name" value="rSAM_sf"/>
</dbReference>
<dbReference type="SUPFAM" id="SSF102114">
    <property type="entry name" value="Radical SAM enzymes"/>
    <property type="match status" value="1"/>
</dbReference>
<dbReference type="InterPro" id="IPR013785">
    <property type="entry name" value="Aldolase_TIM"/>
</dbReference>
<dbReference type="Gene3D" id="3.20.20.70">
    <property type="entry name" value="Aldolase class I"/>
    <property type="match status" value="1"/>
</dbReference>
<dbReference type="Pfam" id="PF04055">
    <property type="entry name" value="Radical_SAM"/>
    <property type="match status" value="1"/>
</dbReference>
<gene>
    <name evidence="7" type="ORF">A2462_06075</name>
</gene>
<evidence type="ECO:0000256" key="4">
    <source>
        <dbReference type="ARBA" id="ARBA00023004"/>
    </source>
</evidence>
<comment type="caution">
    <text evidence="7">The sequence shown here is derived from an EMBL/GenBank/DDBJ whole genome shotgun (WGS) entry which is preliminary data.</text>
</comment>
<keyword evidence="5" id="KW-0411">Iron-sulfur</keyword>
<sequence>MKIQGNVPQALRKHLPPEGASSILLVVPRYTRLAMPRHSVRYLAGTLVDHNLMQRIAQNSKIKGLNDVAPPELHVRILDLSVAPKDFDLAGFLTSFSPSVLGVTVDAHSAGAAFEIAKLAPSHTLKVAGGYFPSAQPSSTLKGGFDIAVIGAGEETLGEIVLAQHFLAYGQFKDVLEEIPGISYKTNSKTTARNENRIPQIHLDDLPFPHNADPLLIFNRFPQLEGLTQASIVGSRGCGNRCLYCSGHSVTLGKVRSRSAANILAEVAALYQSGTRTIVFDEEDFMLLHPRAEMTKLLAGLRTLKEQDPTFGWVIETRGDRLSPESIIAMAAAGLKILAFGVETLDQPLARTLKADPRLSIDNLNEATRTAQAAGIEVYYNLIIGTPGYGWQQALSTAKELLKQPPDKAAVGRYKLYPGSPFYEQSSTADRLAVETRQLRIVNPDKDYPTLPTAAMTAAEIKQLEDELEIFVFGLTIARAFPPVRQQWLVALQGIIEAFRINAIYDLFLNSEEPPLPREKLLQSLPKDLQTFSGKRQQGSKGFRCEEALGNMETRKKVLNYLPALISLQLPEESTKLIDSLLENTTVQGGRQLASLPLNQMKDFLTGVLIMLQLSQKRHGQIFTRVIINDPENIYAIAKRKPTLDNNRLALQAERFLKGESNKIEIFGYNLEINNEAQTLTISPAS</sequence>